<organism evidence="3 4">
    <name type="scientific">Phytophthora fragariaefolia</name>
    <dbReference type="NCBI Taxonomy" id="1490495"/>
    <lineage>
        <taxon>Eukaryota</taxon>
        <taxon>Sar</taxon>
        <taxon>Stramenopiles</taxon>
        <taxon>Oomycota</taxon>
        <taxon>Peronosporomycetes</taxon>
        <taxon>Peronosporales</taxon>
        <taxon>Peronosporaceae</taxon>
        <taxon>Phytophthora</taxon>
    </lineage>
</organism>
<gene>
    <name evidence="3" type="ORF">Pfra01_000960900</name>
</gene>
<evidence type="ECO:0000313" key="3">
    <source>
        <dbReference type="EMBL" id="GMF35869.1"/>
    </source>
</evidence>
<dbReference type="EMBL" id="BSXT01000900">
    <property type="protein sequence ID" value="GMF35869.1"/>
    <property type="molecule type" value="Genomic_DNA"/>
</dbReference>
<evidence type="ECO:0000256" key="1">
    <source>
        <dbReference type="SAM" id="MobiDB-lite"/>
    </source>
</evidence>
<protein>
    <submittedName>
        <fullName evidence="3">Unnamed protein product</fullName>
    </submittedName>
</protein>
<reference evidence="3" key="1">
    <citation type="submission" date="2023-04" db="EMBL/GenBank/DDBJ databases">
        <title>Phytophthora fragariaefolia NBRC 109709.</title>
        <authorList>
            <person name="Ichikawa N."/>
            <person name="Sato H."/>
            <person name="Tonouchi N."/>
        </authorList>
    </citation>
    <scope>NUCLEOTIDE SEQUENCE</scope>
    <source>
        <strain evidence="3">NBRC 109709</strain>
    </source>
</reference>
<name>A0A9W6XCR0_9STRA</name>
<keyword evidence="2" id="KW-0732">Signal</keyword>
<feature type="signal peptide" evidence="2">
    <location>
        <begin position="1"/>
        <end position="21"/>
    </location>
</feature>
<evidence type="ECO:0000256" key="2">
    <source>
        <dbReference type="SAM" id="SignalP"/>
    </source>
</evidence>
<evidence type="ECO:0000313" key="4">
    <source>
        <dbReference type="Proteomes" id="UP001165121"/>
    </source>
</evidence>
<dbReference type="OrthoDB" id="10066537at2759"/>
<keyword evidence="4" id="KW-1185">Reference proteome</keyword>
<feature type="region of interest" description="Disordered" evidence="1">
    <location>
        <begin position="25"/>
        <end position="98"/>
    </location>
</feature>
<dbReference type="Proteomes" id="UP001165121">
    <property type="component" value="Unassembled WGS sequence"/>
</dbReference>
<sequence length="129" mass="14297">MCCSFALVVITLILKLRCHVANRVNPRARNPSPPASREELDQASRSLSSDSMAYRNYGHNNNHQDMEDPVSYGNDALDNLSRRYPKKAPPTPQQQMASLNVTPLEPGMLIIFLPSASTKVAAGVNMLRF</sequence>
<dbReference type="AlphaFoldDB" id="A0A9W6XCR0"/>
<proteinExistence type="predicted"/>
<accession>A0A9W6XCR0</accession>
<feature type="chain" id="PRO_5040829955" evidence="2">
    <location>
        <begin position="22"/>
        <end position="129"/>
    </location>
</feature>
<comment type="caution">
    <text evidence="3">The sequence shown here is derived from an EMBL/GenBank/DDBJ whole genome shotgun (WGS) entry which is preliminary data.</text>
</comment>